<dbReference type="GO" id="GO:0003868">
    <property type="term" value="F:4-hydroxyphenylpyruvate dioxygenase activity"/>
    <property type="evidence" value="ECO:0007669"/>
    <property type="project" value="InterPro"/>
</dbReference>
<evidence type="ECO:0000256" key="3">
    <source>
        <dbReference type="ARBA" id="ARBA00022737"/>
    </source>
</evidence>
<dbReference type="Gene3D" id="3.10.180.10">
    <property type="entry name" value="2,3-Dihydroxybiphenyl 1,2-Dioxygenase, domain 1"/>
    <property type="match status" value="2"/>
</dbReference>
<evidence type="ECO:0000256" key="1">
    <source>
        <dbReference type="ARBA" id="ARBA00005877"/>
    </source>
</evidence>
<feature type="domain" description="VOC" evidence="6">
    <location>
        <begin position="166"/>
        <end position="317"/>
    </location>
</feature>
<keyword evidence="7" id="KW-0560">Oxidoreductase</keyword>
<dbReference type="InterPro" id="IPR041736">
    <property type="entry name" value="4OHPhenylPyrv_dOase_N"/>
</dbReference>
<comment type="cofactor">
    <cofactor evidence="5">
        <name>Fe cation</name>
        <dbReference type="ChEBI" id="CHEBI:24875"/>
    </cofactor>
    <text evidence="5">Binds 1 Fe cation per subunit.</text>
</comment>
<evidence type="ECO:0000259" key="6">
    <source>
        <dbReference type="PROSITE" id="PS51819"/>
    </source>
</evidence>
<feature type="binding site" evidence="5">
    <location>
        <position position="169"/>
    </location>
    <ligand>
        <name>Fe cation</name>
        <dbReference type="ChEBI" id="CHEBI:24875"/>
    </ligand>
</feature>
<proteinExistence type="inferred from homology"/>
<name>A0A2P2CLE7_9ACTN</name>
<dbReference type="GO" id="GO:0006572">
    <property type="term" value="P:L-tyrosine catabolic process"/>
    <property type="evidence" value="ECO:0007669"/>
    <property type="project" value="TreeGrafter"/>
</dbReference>
<dbReference type="CDD" id="cd08342">
    <property type="entry name" value="HPPD_N_like"/>
    <property type="match status" value="1"/>
</dbReference>
<keyword evidence="2 5" id="KW-0479">Metal-binding</keyword>
<evidence type="ECO:0000313" key="7">
    <source>
        <dbReference type="EMBL" id="DAB41473.1"/>
    </source>
</evidence>
<reference evidence="7" key="1">
    <citation type="journal article" date="2016" name="Angew. Chem. Int. Ed. Engl.">
        <title>A Peptidyl-Transesterifying Type I Thioesterase in Salinamide Biosynthesis.</title>
        <authorList>
            <person name="Ray L."/>
            <person name="Yamanaka K."/>
            <person name="Moore B.S."/>
        </authorList>
    </citation>
    <scope>NUCLEOTIDE SEQUENCE</scope>
    <source>
        <strain evidence="7">CNB091</strain>
    </source>
</reference>
<organism evidence="7">
    <name type="scientific">Streptomyces sp. CNB091</name>
    <dbReference type="NCBI Taxonomy" id="1169156"/>
    <lineage>
        <taxon>Bacteria</taxon>
        <taxon>Bacillati</taxon>
        <taxon>Actinomycetota</taxon>
        <taxon>Actinomycetes</taxon>
        <taxon>Kitasatosporales</taxon>
        <taxon>Streptomycetaceae</taxon>
        <taxon>Streptomyces</taxon>
    </lineage>
</organism>
<dbReference type="AlphaFoldDB" id="A0A2P2CLE7"/>
<evidence type="ECO:0000256" key="4">
    <source>
        <dbReference type="ARBA" id="ARBA00023004"/>
    </source>
</evidence>
<keyword evidence="3" id="KW-0677">Repeat</keyword>
<comment type="similarity">
    <text evidence="1">Belongs to the 4HPPD family.</text>
</comment>
<dbReference type="Pfam" id="PF00903">
    <property type="entry name" value="Glyoxalase"/>
    <property type="match status" value="1"/>
</dbReference>
<sequence>MFESPQTPSRFDELTLNHVELYVTDLATARTAFADQYGGHHLADHESADGAHRSTALGIGRTVLVLTQGLSADHPASLFVRARGDGVADLALRTDRVREAHASALAHGARDRGAPVEENGAIRATIQVFGDVRHTFVTPPPGTEGHWVPGFGSLPSSPGSTTGLTGADHFAVCLDAGSLDEVVRFYRTALGFERTFSERIVVGSQAMDSHVVQNTARDVTLTLLEPDITAAPGQIDRFLKDNDGSGIQHVAFATEDIVRATAVLRERGVEFLSTPGAYYDRLTERITLERHGLAELRAAHVLADEDHGGQLFQIFTRSTHPHNTLFYEVVERCGATTFGSGNIKALYEAVETGQSADRPR</sequence>
<dbReference type="InterPro" id="IPR037523">
    <property type="entry name" value="VOC_core"/>
</dbReference>
<dbReference type="EMBL" id="BK009377">
    <property type="protein sequence ID" value="DAB41473.1"/>
    <property type="molecule type" value="Genomic_DNA"/>
</dbReference>
<dbReference type="SUPFAM" id="SSF54593">
    <property type="entry name" value="Glyoxalase/Bleomycin resistance protein/Dihydroxybiphenyl dioxygenase"/>
    <property type="match status" value="1"/>
</dbReference>
<feature type="binding site" evidence="5">
    <location>
        <position position="328"/>
    </location>
    <ligand>
        <name>Fe cation</name>
        <dbReference type="ChEBI" id="CHEBI:24875"/>
    </ligand>
</feature>
<dbReference type="PROSITE" id="PS51819">
    <property type="entry name" value="VOC"/>
    <property type="match status" value="2"/>
</dbReference>
<keyword evidence="4 5" id="KW-0408">Iron</keyword>
<protein>
    <submittedName>
        <fullName evidence="7">4-hydroxyphenylpyruvate dioxygenase</fullName>
    </submittedName>
</protein>
<evidence type="ECO:0000256" key="5">
    <source>
        <dbReference type="PIRSR" id="PIRSR009283-1"/>
    </source>
</evidence>
<dbReference type="PIRSF" id="PIRSF009283">
    <property type="entry name" value="HPP_dOase"/>
    <property type="match status" value="1"/>
</dbReference>
<dbReference type="NCBIfam" id="TIGR01263">
    <property type="entry name" value="4HPPD"/>
    <property type="match status" value="1"/>
</dbReference>
<dbReference type="GO" id="GO:0046872">
    <property type="term" value="F:metal ion binding"/>
    <property type="evidence" value="ECO:0007669"/>
    <property type="project" value="UniProtKB-KW"/>
</dbReference>
<feature type="domain" description="VOC" evidence="6">
    <location>
        <begin position="15"/>
        <end position="139"/>
    </location>
</feature>
<dbReference type="InterPro" id="IPR005956">
    <property type="entry name" value="4OHPhenylPyrv_dOase"/>
</dbReference>
<gene>
    <name evidence="7" type="primary">sln3</name>
</gene>
<feature type="binding site" evidence="5">
    <location>
        <position position="249"/>
    </location>
    <ligand>
        <name>Fe cation</name>
        <dbReference type="ChEBI" id="CHEBI:24875"/>
    </ligand>
</feature>
<evidence type="ECO:0000256" key="2">
    <source>
        <dbReference type="ARBA" id="ARBA00022723"/>
    </source>
</evidence>
<dbReference type="InterPro" id="IPR041735">
    <property type="entry name" value="4OHPhenylPyrv_dOase_C"/>
</dbReference>
<dbReference type="CDD" id="cd07250">
    <property type="entry name" value="HPPD_C_like"/>
    <property type="match status" value="1"/>
</dbReference>
<accession>A0A2P2CLE7</accession>
<dbReference type="InterPro" id="IPR004360">
    <property type="entry name" value="Glyas_Fos-R_dOase_dom"/>
</dbReference>
<keyword evidence="7" id="KW-0223">Dioxygenase</keyword>
<dbReference type="PANTHER" id="PTHR11959">
    <property type="entry name" value="4-HYDROXYPHENYLPYRUVATE DIOXYGENASE"/>
    <property type="match status" value="1"/>
</dbReference>
<keyword evidence="7" id="KW-0670">Pyruvate</keyword>
<dbReference type="PANTHER" id="PTHR11959:SF1">
    <property type="entry name" value="4-HYDROXYPHENYLPYRUVATE DIOXYGENASE"/>
    <property type="match status" value="1"/>
</dbReference>
<dbReference type="InterPro" id="IPR029068">
    <property type="entry name" value="Glyas_Bleomycin-R_OHBP_Dase"/>
</dbReference>